<sequence>MQRHLLPMPPLPSSSVSILESRCRFIPIRCYEYRGLLVKYFDVAEENAQRSGMGSSVVLGVVM</sequence>
<comment type="caution">
    <text evidence="1">The sequence shown here is derived from an EMBL/GenBank/DDBJ whole genome shotgun (WGS) entry which is preliminary data.</text>
</comment>
<gene>
    <name evidence="1" type="ORF">PM001_LOCUS16626</name>
</gene>
<dbReference type="EMBL" id="CAKLBY020000175">
    <property type="protein sequence ID" value="CAK7931476.1"/>
    <property type="molecule type" value="Genomic_DNA"/>
</dbReference>
<proteinExistence type="predicted"/>
<dbReference type="AlphaFoldDB" id="A0AAV1U9L1"/>
<reference evidence="1" key="1">
    <citation type="submission" date="2024-01" db="EMBL/GenBank/DDBJ databases">
        <authorList>
            <person name="Webb A."/>
        </authorList>
    </citation>
    <scope>NUCLEOTIDE SEQUENCE</scope>
    <source>
        <strain evidence="1">Pm1</strain>
    </source>
</reference>
<accession>A0AAV1U9L1</accession>
<protein>
    <submittedName>
        <fullName evidence="1">Uncharacterized protein</fullName>
    </submittedName>
</protein>
<evidence type="ECO:0000313" key="2">
    <source>
        <dbReference type="Proteomes" id="UP001162060"/>
    </source>
</evidence>
<evidence type="ECO:0000313" key="1">
    <source>
        <dbReference type="EMBL" id="CAK7931476.1"/>
    </source>
</evidence>
<name>A0AAV1U9L1_9STRA</name>
<organism evidence="1 2">
    <name type="scientific">Peronospora matthiolae</name>
    <dbReference type="NCBI Taxonomy" id="2874970"/>
    <lineage>
        <taxon>Eukaryota</taxon>
        <taxon>Sar</taxon>
        <taxon>Stramenopiles</taxon>
        <taxon>Oomycota</taxon>
        <taxon>Peronosporomycetes</taxon>
        <taxon>Peronosporales</taxon>
        <taxon>Peronosporaceae</taxon>
        <taxon>Peronospora</taxon>
    </lineage>
</organism>
<dbReference type="Proteomes" id="UP001162060">
    <property type="component" value="Unassembled WGS sequence"/>
</dbReference>